<dbReference type="InterPro" id="IPR046348">
    <property type="entry name" value="SIS_dom_sf"/>
</dbReference>
<evidence type="ECO:0000256" key="1">
    <source>
        <dbReference type="ARBA" id="ARBA00010523"/>
    </source>
</evidence>
<dbReference type="SUPFAM" id="SSF53697">
    <property type="entry name" value="SIS domain"/>
    <property type="match status" value="1"/>
</dbReference>
<gene>
    <name evidence="4" type="ORF">A3B87_00915</name>
</gene>
<dbReference type="GO" id="GO:0004476">
    <property type="term" value="F:mannose-6-phosphate isomerase activity"/>
    <property type="evidence" value="ECO:0007669"/>
    <property type="project" value="InterPro"/>
</dbReference>
<dbReference type="GO" id="GO:1901135">
    <property type="term" value="P:carbohydrate derivative metabolic process"/>
    <property type="evidence" value="ECO:0007669"/>
    <property type="project" value="InterPro"/>
</dbReference>
<dbReference type="PROSITE" id="PS51464">
    <property type="entry name" value="SIS"/>
    <property type="match status" value="1"/>
</dbReference>
<dbReference type="Gene3D" id="3.40.50.10490">
    <property type="entry name" value="Glucose-6-phosphate isomerase like protein, domain 1"/>
    <property type="match status" value="2"/>
</dbReference>
<dbReference type="InterPro" id="IPR001347">
    <property type="entry name" value="SIS_dom"/>
</dbReference>
<dbReference type="GO" id="GO:0005975">
    <property type="term" value="P:carbohydrate metabolic process"/>
    <property type="evidence" value="ECO:0007669"/>
    <property type="project" value="InterPro"/>
</dbReference>
<name>A0A1F6FNH6_9BACT</name>
<dbReference type="GO" id="GO:0097367">
    <property type="term" value="F:carbohydrate derivative binding"/>
    <property type="evidence" value="ECO:0007669"/>
    <property type="project" value="InterPro"/>
</dbReference>
<dbReference type="InterPro" id="IPR019490">
    <property type="entry name" value="Glu6P/Mann6P_isomerase_C"/>
</dbReference>
<feature type="domain" description="SIS" evidence="3">
    <location>
        <begin position="41"/>
        <end position="184"/>
    </location>
</feature>
<organism evidence="4 5">
    <name type="scientific">Candidatus Kuenenbacteria bacterium RIFCSPHIGHO2_02_FULL_39_13</name>
    <dbReference type="NCBI Taxonomy" id="1798561"/>
    <lineage>
        <taxon>Bacteria</taxon>
        <taxon>Candidatus Kueneniibacteriota</taxon>
    </lineage>
</organism>
<dbReference type="Proteomes" id="UP000179136">
    <property type="component" value="Unassembled WGS sequence"/>
</dbReference>
<dbReference type="Pfam" id="PF01380">
    <property type="entry name" value="SIS"/>
    <property type="match status" value="1"/>
</dbReference>
<dbReference type="EMBL" id="MFMW01000014">
    <property type="protein sequence ID" value="OGG87417.1"/>
    <property type="molecule type" value="Genomic_DNA"/>
</dbReference>
<comment type="similarity">
    <text evidence="1">Belongs to the PGI/PMI family.</text>
</comment>
<dbReference type="AlphaFoldDB" id="A0A1F6FNH6"/>
<protein>
    <recommendedName>
        <fullName evidence="3">SIS domain-containing protein</fullName>
    </recommendedName>
</protein>
<evidence type="ECO:0000313" key="4">
    <source>
        <dbReference type="EMBL" id="OGG87417.1"/>
    </source>
</evidence>
<dbReference type="GO" id="GO:0004347">
    <property type="term" value="F:glucose-6-phosphate isomerase activity"/>
    <property type="evidence" value="ECO:0007669"/>
    <property type="project" value="InterPro"/>
</dbReference>
<dbReference type="CDD" id="cd05637">
    <property type="entry name" value="SIS_PGI_PMI_2"/>
    <property type="match status" value="1"/>
</dbReference>
<dbReference type="STRING" id="1798561.A3B87_00915"/>
<proteinExistence type="inferred from homology"/>
<evidence type="ECO:0000256" key="2">
    <source>
        <dbReference type="ARBA" id="ARBA00023235"/>
    </source>
</evidence>
<dbReference type="Pfam" id="PF10432">
    <property type="entry name" value="bact-PGI_C"/>
    <property type="match status" value="1"/>
</dbReference>
<keyword evidence="2" id="KW-0413">Isomerase</keyword>
<evidence type="ECO:0000313" key="5">
    <source>
        <dbReference type="Proteomes" id="UP000179136"/>
    </source>
</evidence>
<accession>A0A1F6FNH6</accession>
<sequence>MNILDDPKAIKNLDQSNMLASIDLLPKQIEQAWAEVKQVDIPADYKKVKKVVVNGMGGSGLGAHIIQSIYFKKLKMPLGNIHSYDLPGIVDKDTLYVLSSYSGNTEEVLNTYEQAKRKGAKILAIASGGELGALIKAGKIPGYLFKPKYNICNQPRMGIGYAITGLLGLFEKCAVIKVSDREIKAVIQFLDKLKLQFEAKNLTLDNLAKQTADHVQNYAPLIVAAEFLSGNAHVLANQLNENSKNFSHYFIISELNHHLLEGLSCPENNPKNLFFCFFESQLYHPRNAERLKITKDILRKNKINYLSYKLQGRTEFMQSFEMLLFGSYVSFYLAMLNNVDPAPIPWVDYFKTQLA</sequence>
<comment type="caution">
    <text evidence="4">The sequence shown here is derived from an EMBL/GenBank/DDBJ whole genome shotgun (WGS) entry which is preliminary data.</text>
</comment>
<evidence type="ECO:0000259" key="3">
    <source>
        <dbReference type="PROSITE" id="PS51464"/>
    </source>
</evidence>
<reference evidence="4 5" key="1">
    <citation type="journal article" date="2016" name="Nat. Commun.">
        <title>Thousands of microbial genomes shed light on interconnected biogeochemical processes in an aquifer system.</title>
        <authorList>
            <person name="Anantharaman K."/>
            <person name="Brown C.T."/>
            <person name="Hug L.A."/>
            <person name="Sharon I."/>
            <person name="Castelle C.J."/>
            <person name="Probst A.J."/>
            <person name="Thomas B.C."/>
            <person name="Singh A."/>
            <person name="Wilkins M.J."/>
            <person name="Karaoz U."/>
            <person name="Brodie E.L."/>
            <person name="Williams K.H."/>
            <person name="Hubbard S.S."/>
            <person name="Banfield J.F."/>
        </authorList>
    </citation>
    <scope>NUCLEOTIDE SEQUENCE [LARGE SCALE GENOMIC DNA]</scope>
</reference>